<feature type="compositionally biased region" description="Low complexity" evidence="1">
    <location>
        <begin position="459"/>
        <end position="469"/>
    </location>
</feature>
<evidence type="ECO:0000256" key="1">
    <source>
        <dbReference type="SAM" id="MobiDB-lite"/>
    </source>
</evidence>
<keyword evidence="2" id="KW-0472">Membrane</keyword>
<keyword evidence="4" id="KW-1185">Reference proteome</keyword>
<protein>
    <submittedName>
        <fullName evidence="3">Uncharacterized protein</fullName>
    </submittedName>
</protein>
<feature type="compositionally biased region" description="Polar residues" evidence="1">
    <location>
        <begin position="440"/>
        <end position="453"/>
    </location>
</feature>
<feature type="region of interest" description="Disordered" evidence="1">
    <location>
        <begin position="418"/>
        <end position="482"/>
    </location>
</feature>
<feature type="transmembrane region" description="Helical" evidence="2">
    <location>
        <begin position="234"/>
        <end position="252"/>
    </location>
</feature>
<organism evidence="3 4">
    <name type="scientific">Marinobacter panjinensis</name>
    <dbReference type="NCBI Taxonomy" id="2576384"/>
    <lineage>
        <taxon>Bacteria</taxon>
        <taxon>Pseudomonadati</taxon>
        <taxon>Pseudomonadota</taxon>
        <taxon>Gammaproteobacteria</taxon>
        <taxon>Pseudomonadales</taxon>
        <taxon>Marinobacteraceae</taxon>
        <taxon>Marinobacter</taxon>
    </lineage>
</organism>
<sequence>MESILTAIDEYRIILGAIVLTILATLLIRKYWDEVSFFILRLRMNMPVFGKIARLSNSGSREDSGWFSAEKSLCSEFQPYFQEVDKGPDFFDSCRSYLRKVTELGRSKLGFFGWVAIAVMVFIEAMGFSYVLAGFTIPGASEALKQQGAVGIALLISMLLVFMTHATGHELHHNKMVKKVRAWFRQSENGQHKAMMPNTEVSLDNNEIDDNEPAWRQLLSRIDANHSVTPSYKVTVMTGIMVVLIALGATFVRGQVLESELAGAHDPVASSQSADPYADAIPAELRSSQEEVDSRVDETIKDATLKGGWGTFIVLAVIFIFLQIVGVLIGIKKGFAGSESAVAAKFTGKFKNREEFQVYQERKRNVVSQIAQRNLTKLQGKMAKKLSDTAIDTSTLKALESGNGRTFLAYAQTVRKDHSSDHVDSSKGRHARDEEMASIQKPQPTHDAPTQSAPKVEEPSSQSSATSESQIPEEAIQEWMDKLGWGREETVALLVKQQQKEQAKKPAVSQEEALRMLEAADK</sequence>
<dbReference type="EMBL" id="SZYH01000001">
    <property type="protein sequence ID" value="TKV69340.1"/>
    <property type="molecule type" value="Genomic_DNA"/>
</dbReference>
<evidence type="ECO:0000256" key="2">
    <source>
        <dbReference type="SAM" id="Phobius"/>
    </source>
</evidence>
<evidence type="ECO:0000313" key="4">
    <source>
        <dbReference type="Proteomes" id="UP000308488"/>
    </source>
</evidence>
<dbReference type="RefSeq" id="WP_137436956.1">
    <property type="nucleotide sequence ID" value="NZ_SZYH01000001.1"/>
</dbReference>
<feature type="transmembrane region" description="Helical" evidence="2">
    <location>
        <begin position="12"/>
        <end position="32"/>
    </location>
</feature>
<proteinExistence type="predicted"/>
<keyword evidence="2" id="KW-1133">Transmembrane helix</keyword>
<feature type="transmembrane region" description="Helical" evidence="2">
    <location>
        <begin position="109"/>
        <end position="137"/>
    </location>
</feature>
<dbReference type="Proteomes" id="UP000308488">
    <property type="component" value="Unassembled WGS sequence"/>
</dbReference>
<dbReference type="OrthoDB" id="5366203at2"/>
<comment type="caution">
    <text evidence="3">The sequence shown here is derived from an EMBL/GenBank/DDBJ whole genome shotgun (WGS) entry which is preliminary data.</text>
</comment>
<feature type="compositionally biased region" description="Basic and acidic residues" evidence="1">
    <location>
        <begin position="418"/>
        <end position="435"/>
    </location>
</feature>
<accession>A0A4U6R6E5</accession>
<feature type="transmembrane region" description="Helical" evidence="2">
    <location>
        <begin position="149"/>
        <end position="168"/>
    </location>
</feature>
<name>A0A4U6R6E5_9GAMM</name>
<reference evidence="3 4" key="1">
    <citation type="submission" date="2019-05" db="EMBL/GenBank/DDBJ databases">
        <title>Marinobacter panjinensis sp. nov., a moderately halophilic bacterium isolated from sea tidal flat environment.</title>
        <authorList>
            <person name="Yang W."/>
            <person name="An M."/>
            <person name="He W."/>
            <person name="Luo X."/>
            <person name="Zhu L."/>
            <person name="Chen G."/>
            <person name="Zhang Y."/>
            <person name="Wang Y."/>
        </authorList>
    </citation>
    <scope>NUCLEOTIDE SEQUENCE [LARGE SCALE GENOMIC DNA]</scope>
    <source>
        <strain evidence="3 4">PJ-16</strain>
    </source>
</reference>
<keyword evidence="2" id="KW-0812">Transmembrane</keyword>
<evidence type="ECO:0000313" key="3">
    <source>
        <dbReference type="EMBL" id="TKV69340.1"/>
    </source>
</evidence>
<dbReference type="AlphaFoldDB" id="A0A4U6R6E5"/>
<feature type="transmembrane region" description="Helical" evidence="2">
    <location>
        <begin position="309"/>
        <end position="331"/>
    </location>
</feature>
<gene>
    <name evidence="3" type="ORF">FDP08_15145</name>
</gene>